<dbReference type="RefSeq" id="WP_252166652.1">
    <property type="nucleotide sequence ID" value="NZ_CP084930.1"/>
</dbReference>
<dbReference type="InterPro" id="IPR029032">
    <property type="entry name" value="AhpD-like"/>
</dbReference>
<name>A0ABY4X7F4_9SPHN</name>
<dbReference type="SUPFAM" id="SSF69118">
    <property type="entry name" value="AhpD-like"/>
    <property type="match status" value="1"/>
</dbReference>
<dbReference type="Gene3D" id="1.20.1290.10">
    <property type="entry name" value="AhpD-like"/>
    <property type="match status" value="1"/>
</dbReference>
<proteinExistence type="predicted"/>
<protein>
    <submittedName>
        <fullName evidence="1">Carboxymuconolactone decarboxylase family protein</fullName>
    </submittedName>
</protein>
<evidence type="ECO:0000313" key="1">
    <source>
        <dbReference type="EMBL" id="USI72842.1"/>
    </source>
</evidence>
<evidence type="ECO:0000313" key="2">
    <source>
        <dbReference type="Proteomes" id="UP001056937"/>
    </source>
</evidence>
<dbReference type="PANTHER" id="PTHR34846">
    <property type="entry name" value="4-CARBOXYMUCONOLACTONE DECARBOXYLASE FAMILY PROTEIN (AFU_ORTHOLOGUE AFUA_6G11590)"/>
    <property type="match status" value="1"/>
</dbReference>
<reference evidence="1" key="1">
    <citation type="journal article" date="2022" name="Toxins">
        <title>Genomic Analysis of Sphingopyxis sp. USTB-05 for Biodegrading Cyanobacterial Hepatotoxins.</title>
        <authorList>
            <person name="Liu C."/>
            <person name="Xu Q."/>
            <person name="Zhao Z."/>
            <person name="Zhang H."/>
            <person name="Liu X."/>
            <person name="Yin C."/>
            <person name="Liu Y."/>
            <person name="Yan H."/>
        </authorList>
    </citation>
    <scope>NUCLEOTIDE SEQUENCE</scope>
    <source>
        <strain evidence="1">NBD5</strain>
    </source>
</reference>
<dbReference type="Proteomes" id="UP001056937">
    <property type="component" value="Chromosome 1"/>
</dbReference>
<gene>
    <name evidence="1" type="ORF">LHA26_16490</name>
</gene>
<dbReference type="EMBL" id="CP084930">
    <property type="protein sequence ID" value="USI72842.1"/>
    <property type="molecule type" value="Genomic_DNA"/>
</dbReference>
<sequence>MRLPPIAPDDLTAEQRPLFNEMRKGVAAKYCGFVTHREDGAMLGPWNAWLHDPELGAAFWTVTQAMTRARRIPDAARQVAILVVGAHFGAAYEIYAHGAVAGAAHGMTDRQIATLAAGERPEDLDDDEAAAHDVAKALLRGGELPDPLYAQAQGRFGQAGTNELIYLVGHYCFVSMTLNGFAVPVPGGQGGRP</sequence>
<dbReference type="PANTHER" id="PTHR34846:SF11">
    <property type="entry name" value="4-CARBOXYMUCONOLACTONE DECARBOXYLASE FAMILY PROTEIN (AFU_ORTHOLOGUE AFUA_6G11590)"/>
    <property type="match status" value="1"/>
</dbReference>
<accession>A0ABY4X7F4</accession>
<keyword evidence="2" id="KW-1185">Reference proteome</keyword>
<organism evidence="1 2">
    <name type="scientific">Sphingomonas morindae</name>
    <dbReference type="NCBI Taxonomy" id="1541170"/>
    <lineage>
        <taxon>Bacteria</taxon>
        <taxon>Pseudomonadati</taxon>
        <taxon>Pseudomonadota</taxon>
        <taxon>Alphaproteobacteria</taxon>
        <taxon>Sphingomonadales</taxon>
        <taxon>Sphingomonadaceae</taxon>
        <taxon>Sphingomonas</taxon>
    </lineage>
</organism>